<dbReference type="EMBL" id="LT554917">
    <property type="protein sequence ID" value="SAM08711.1"/>
    <property type="molecule type" value="Genomic_DNA"/>
</dbReference>
<evidence type="ECO:0000313" key="1">
    <source>
        <dbReference type="EMBL" id="SAM08711.1"/>
    </source>
</evidence>
<dbReference type="Proteomes" id="UP000078561">
    <property type="component" value="Unassembled WGS sequence"/>
</dbReference>
<dbReference type="InParanoid" id="A0A163MU54"/>
<gene>
    <name evidence="1" type="primary">ABSGL_14375.1 scaffold 14478</name>
</gene>
<name>A0A163MU54_ABSGL</name>
<accession>A0A163MU54</accession>
<dbReference type="AlphaFoldDB" id="A0A163MU54"/>
<dbReference type="OrthoDB" id="2263464at2759"/>
<evidence type="ECO:0000313" key="2">
    <source>
        <dbReference type="Proteomes" id="UP000078561"/>
    </source>
</evidence>
<protein>
    <submittedName>
        <fullName evidence="1">Uncharacterized protein</fullName>
    </submittedName>
</protein>
<sequence>MSTFYLKLKSTLNAGNEANLIKLFEDCGIQHQKDGEKLLVKVVEKLLSLPSNTKARPWARTIKGDEYQVLRTTELATFWLDRTVKCASQRRLQHFYEDETELLSSYNKNNWNRVTNAATEATGTGGDQIEPELALTWTDFTTSHHYRLERLALSSVDRTSKDQEDVPDSLYDEIAPIEKPHPFPFHLFGVYMRKVLRSDTYGTSDCAPLIIDAATSDLHGNNGNKMAFDFLSRALFQFEVSYTTFALWPLLQSTTRSVPGLKDLPNYNADGVVTDSQTGIDLLLLEASGALGTRDRNRHVFDHIKDVSLLESVFVLFVHSSGKDHFIRLWVMKPSSGGTIISFERVAKVKIPLKNDDIMGLRSCINFFWLVKTLLSESLAAVKALKASNDDHVFDFTETPTPRASLLTLLKPTPIKPAKSSHCDHIVDLDPISFL</sequence>
<proteinExistence type="predicted"/>
<reference evidence="1" key="1">
    <citation type="submission" date="2016-04" db="EMBL/GenBank/DDBJ databases">
        <authorList>
            <person name="Evans L.H."/>
            <person name="Alamgir A."/>
            <person name="Owens N."/>
            <person name="Weber N.D."/>
            <person name="Virtaneva K."/>
            <person name="Barbian K."/>
            <person name="Babar A."/>
            <person name="Rosenke K."/>
        </authorList>
    </citation>
    <scope>NUCLEOTIDE SEQUENCE [LARGE SCALE GENOMIC DNA]</scope>
    <source>
        <strain evidence="1">CBS 101.48</strain>
    </source>
</reference>
<keyword evidence="2" id="KW-1185">Reference proteome</keyword>
<organism evidence="1">
    <name type="scientific">Absidia glauca</name>
    <name type="common">Pin mould</name>
    <dbReference type="NCBI Taxonomy" id="4829"/>
    <lineage>
        <taxon>Eukaryota</taxon>
        <taxon>Fungi</taxon>
        <taxon>Fungi incertae sedis</taxon>
        <taxon>Mucoromycota</taxon>
        <taxon>Mucoromycotina</taxon>
        <taxon>Mucoromycetes</taxon>
        <taxon>Mucorales</taxon>
        <taxon>Cunninghamellaceae</taxon>
        <taxon>Absidia</taxon>
    </lineage>
</organism>